<dbReference type="PANTHER" id="PTHR45708:SF9">
    <property type="entry name" value="XYLANASE INHIBITOR PROTEIN 1"/>
    <property type="match status" value="1"/>
</dbReference>
<evidence type="ECO:0000313" key="8">
    <source>
        <dbReference type="EMBL" id="KAG8079619.1"/>
    </source>
</evidence>
<dbReference type="InterPro" id="IPR001223">
    <property type="entry name" value="Glyco_hydro18_cat"/>
</dbReference>
<dbReference type="InterPro" id="IPR050542">
    <property type="entry name" value="Glycosyl_Hydrlase18_Chitinase"/>
</dbReference>
<dbReference type="EMBL" id="JAAALK010000282">
    <property type="protein sequence ID" value="KAG8079619.1"/>
    <property type="molecule type" value="Genomic_DNA"/>
</dbReference>
<reference evidence="8" key="2">
    <citation type="submission" date="2021-02" db="EMBL/GenBank/DDBJ databases">
        <authorList>
            <person name="Kimball J.A."/>
            <person name="Haas M.W."/>
            <person name="Macchietto M."/>
            <person name="Kono T."/>
            <person name="Duquette J."/>
            <person name="Shao M."/>
        </authorList>
    </citation>
    <scope>NUCLEOTIDE SEQUENCE</scope>
    <source>
        <tissue evidence="8">Fresh leaf tissue</tissue>
    </source>
</reference>
<evidence type="ECO:0000256" key="1">
    <source>
        <dbReference type="ARBA" id="ARBA00004613"/>
    </source>
</evidence>
<keyword evidence="3" id="KW-0732">Signal</keyword>
<dbReference type="OrthoDB" id="6020543at2759"/>
<gene>
    <name evidence="8" type="ORF">GUJ93_ZPchr0007g5881</name>
</gene>
<evidence type="ECO:0000256" key="6">
    <source>
        <dbReference type="ARBA" id="ARBA00061481"/>
    </source>
</evidence>
<evidence type="ECO:0000256" key="5">
    <source>
        <dbReference type="ARBA" id="ARBA00023157"/>
    </source>
</evidence>
<accession>A0A8J5T4F9</accession>
<dbReference type="GO" id="GO:0050832">
    <property type="term" value="P:defense response to fungus"/>
    <property type="evidence" value="ECO:0007669"/>
    <property type="project" value="UniProtKB-ARBA"/>
</dbReference>
<dbReference type="Proteomes" id="UP000729402">
    <property type="component" value="Unassembled WGS sequence"/>
</dbReference>
<keyword evidence="4" id="KW-0611">Plant defense</keyword>
<keyword evidence="2" id="KW-0964">Secreted</keyword>
<keyword evidence="5" id="KW-1015">Disulfide bond</keyword>
<evidence type="ECO:0000256" key="2">
    <source>
        <dbReference type="ARBA" id="ARBA00022525"/>
    </source>
</evidence>
<evidence type="ECO:0000256" key="4">
    <source>
        <dbReference type="ARBA" id="ARBA00022821"/>
    </source>
</evidence>
<reference evidence="8" key="1">
    <citation type="journal article" date="2021" name="bioRxiv">
        <title>Whole Genome Assembly and Annotation of Northern Wild Rice, Zizania palustris L., Supports a Whole Genome Duplication in the Zizania Genus.</title>
        <authorList>
            <person name="Haas M."/>
            <person name="Kono T."/>
            <person name="Macchietto M."/>
            <person name="Millas R."/>
            <person name="McGilp L."/>
            <person name="Shao M."/>
            <person name="Duquette J."/>
            <person name="Hirsch C.N."/>
            <person name="Kimball J."/>
        </authorList>
    </citation>
    <scope>NUCLEOTIDE SEQUENCE</scope>
    <source>
        <tissue evidence="8">Fresh leaf tissue</tissue>
    </source>
</reference>
<name>A0A8J5T4F9_ZIZPA</name>
<proteinExistence type="inferred from homology"/>
<dbReference type="GO" id="GO:0004568">
    <property type="term" value="F:chitinase activity"/>
    <property type="evidence" value="ECO:0007669"/>
    <property type="project" value="TreeGrafter"/>
</dbReference>
<dbReference type="FunFam" id="3.20.20.80:FF:000044">
    <property type="entry name" value="Chitinase III C10701-rice"/>
    <property type="match status" value="1"/>
</dbReference>
<keyword evidence="9" id="KW-1185">Reference proteome</keyword>
<feature type="domain" description="GH18" evidence="7">
    <location>
        <begin position="134"/>
        <end position="419"/>
    </location>
</feature>
<evidence type="ECO:0000259" key="7">
    <source>
        <dbReference type="PROSITE" id="PS51910"/>
    </source>
</evidence>
<dbReference type="Pfam" id="PF00704">
    <property type="entry name" value="Glyco_hydro_18"/>
    <property type="match status" value="1"/>
</dbReference>
<comment type="caution">
    <text evidence="8">The sequence shown here is derived from an EMBL/GenBank/DDBJ whole genome shotgun (WGS) entry which is preliminary data.</text>
</comment>
<dbReference type="GO" id="GO:0004857">
    <property type="term" value="F:enzyme inhibitor activity"/>
    <property type="evidence" value="ECO:0007669"/>
    <property type="project" value="UniProtKB-ARBA"/>
</dbReference>
<dbReference type="AlphaFoldDB" id="A0A8J5T4F9"/>
<dbReference type="GO" id="GO:0005576">
    <property type="term" value="C:extracellular region"/>
    <property type="evidence" value="ECO:0007669"/>
    <property type="project" value="UniProtKB-SubCell"/>
</dbReference>
<dbReference type="GO" id="GO:0005975">
    <property type="term" value="P:carbohydrate metabolic process"/>
    <property type="evidence" value="ECO:0007669"/>
    <property type="project" value="InterPro"/>
</dbReference>
<dbReference type="PROSITE" id="PS51910">
    <property type="entry name" value="GH18_2"/>
    <property type="match status" value="1"/>
</dbReference>
<comment type="similarity">
    <text evidence="6">Belongs to the glycosyl hydrolase 18 family. Xylanase inhibitor subfamily.</text>
</comment>
<organism evidence="8 9">
    <name type="scientific">Zizania palustris</name>
    <name type="common">Northern wild rice</name>
    <dbReference type="NCBI Taxonomy" id="103762"/>
    <lineage>
        <taxon>Eukaryota</taxon>
        <taxon>Viridiplantae</taxon>
        <taxon>Streptophyta</taxon>
        <taxon>Embryophyta</taxon>
        <taxon>Tracheophyta</taxon>
        <taxon>Spermatophyta</taxon>
        <taxon>Magnoliopsida</taxon>
        <taxon>Liliopsida</taxon>
        <taxon>Poales</taxon>
        <taxon>Poaceae</taxon>
        <taxon>BOP clade</taxon>
        <taxon>Oryzoideae</taxon>
        <taxon>Oryzeae</taxon>
        <taxon>Zizaniinae</taxon>
        <taxon>Zizania</taxon>
    </lineage>
</organism>
<dbReference type="PANTHER" id="PTHR45708">
    <property type="entry name" value="ENDOCHITINASE"/>
    <property type="match status" value="1"/>
</dbReference>
<evidence type="ECO:0000256" key="3">
    <source>
        <dbReference type="ARBA" id="ARBA00022729"/>
    </source>
</evidence>
<protein>
    <recommendedName>
        <fullName evidence="7">GH18 domain-containing protein</fullName>
    </recommendedName>
</protein>
<comment type="subcellular location">
    <subcellularLocation>
        <location evidence="1">Secreted</location>
    </subcellularLocation>
</comment>
<evidence type="ECO:0000313" key="9">
    <source>
        <dbReference type="Proteomes" id="UP000729402"/>
    </source>
</evidence>
<sequence length="433" mass="46670">MCVRGCGGLQPPSLPHEAPSTLLRTAPSAAVHPARSLRHPPLLPRTCVPGKFNLLLDLFTISLRCRHLLVHKKSSHACCYFTTPLKNTTDLARVSRDHSSSSMALTRRSLLVVVATLLLQLFLAGPAAAEGKTGQLTVFWGRHKDEGSLREACDSGRYTMVIMSFLSVDGGGGGGHGKYRLDLSGHPLRGIGGDIKHCQRKGVLVSLAIGGPGGAFSLPTNQSALDLFDHLWNSYLGGSRKGVLRPFGDARLDGVDFFLKRATPAAGGYDVLAGELAKRRNQLGSGPGSRPLLLTATTPFCAAPAGRGVGGVLAADTFERIHVRFYDGSDCAATDSWENTWNEWAAAYPHSQIYLGLLASEQAGKSGYIYFKTVYYGVLPLVQRAANYGGVMLWDLRCTDTRYGRLDLDLELHRRWAPDPGDGGMGVTSQNRI</sequence>